<dbReference type="STRING" id="1798396.A2973_00600"/>
<keyword evidence="1" id="KW-0472">Membrane</keyword>
<feature type="transmembrane region" description="Helical" evidence="1">
    <location>
        <begin position="73"/>
        <end position="99"/>
    </location>
</feature>
<dbReference type="Pfam" id="PF13231">
    <property type="entry name" value="PMT_2"/>
    <property type="match status" value="1"/>
</dbReference>
<reference evidence="3 4" key="1">
    <citation type="journal article" date="2016" name="Nat. Commun.">
        <title>Thousands of microbial genomes shed light on interconnected biogeochemical processes in an aquifer system.</title>
        <authorList>
            <person name="Anantharaman K."/>
            <person name="Brown C.T."/>
            <person name="Hug L.A."/>
            <person name="Sharon I."/>
            <person name="Castelle C.J."/>
            <person name="Probst A.J."/>
            <person name="Thomas B.C."/>
            <person name="Singh A."/>
            <person name="Wilkins M.J."/>
            <person name="Karaoz U."/>
            <person name="Brodie E.L."/>
            <person name="Williams K.H."/>
            <person name="Hubbard S.S."/>
            <person name="Banfield J.F."/>
        </authorList>
    </citation>
    <scope>NUCLEOTIDE SEQUENCE [LARGE SCALE GENOMIC DNA]</scope>
</reference>
<feature type="transmembrane region" description="Helical" evidence="1">
    <location>
        <begin position="12"/>
        <end position="34"/>
    </location>
</feature>
<proteinExistence type="predicted"/>
<dbReference type="InterPro" id="IPR038731">
    <property type="entry name" value="RgtA/B/C-like"/>
</dbReference>
<sequence>MKLFDKNTNAHPLIFLTLSIIVFITYHGVFLTFYQQDEWQTLGYLTTGGWSKVINDLSALQIFFAEGRILARVFYLIFFGIFQFNLTPVFLFAVLCHALNSWLVYHLVKKLKGSTLAGWIAAIFFAVNSVGSQAVAWASAVITVPATTLLLISLFWYIDFLETKDVRKRNLSFIVGILSLFIKETGLFIFFLYPMLYFLWGNGRKIKDGVIANASLLLYGGGLFIFRIAELLFAPAAAAGFVGSQGGGLIFPVIYHSIVYPLTSFFQMFVPPLDIYAFVPRIVRSEYTYFVGSPLFDLAGQGPVADAISLIGTMFVLFVVGFMLLVEKQDTRARKTVSLGILLAVLSFLPYVVLHRDFSYLSPRYYYVGVTGAALLLGYMVTWLYKRMFKVVGIFFIIIIGLYLFHHVQAIQKDLDLQIQYANERKTFLREITRMHPIMNDQTVFYITSDKKYLGEITYPFQNGLGYILEVWYYDSGRIPKSFLASNFLWDLGEEGFRETEGGSFGYFEHLDKLGEEVKKRKILPAIVYGYQYSSATQKMIDITDSVREQLATLSGVLK</sequence>
<feature type="transmembrane region" description="Helical" evidence="1">
    <location>
        <begin position="337"/>
        <end position="353"/>
    </location>
</feature>
<gene>
    <name evidence="3" type="ORF">A2973_00600</name>
</gene>
<evidence type="ECO:0000313" key="3">
    <source>
        <dbReference type="EMBL" id="OGG29087.1"/>
    </source>
</evidence>
<feature type="transmembrane region" description="Helical" evidence="1">
    <location>
        <begin position="216"/>
        <end position="242"/>
    </location>
</feature>
<protein>
    <recommendedName>
        <fullName evidence="2">Glycosyltransferase RgtA/B/C/D-like domain-containing protein</fullName>
    </recommendedName>
</protein>
<feature type="transmembrane region" description="Helical" evidence="1">
    <location>
        <begin position="307"/>
        <end position="325"/>
    </location>
</feature>
<keyword evidence="1" id="KW-0812">Transmembrane</keyword>
<dbReference type="EMBL" id="MFJZ01000058">
    <property type="protein sequence ID" value="OGG29087.1"/>
    <property type="molecule type" value="Genomic_DNA"/>
</dbReference>
<dbReference type="Proteomes" id="UP000176409">
    <property type="component" value="Unassembled WGS sequence"/>
</dbReference>
<organism evidence="3 4">
    <name type="scientific">Candidatus Gottesmanbacteria bacterium RIFCSPLOWO2_01_FULL_49_10</name>
    <dbReference type="NCBI Taxonomy" id="1798396"/>
    <lineage>
        <taxon>Bacteria</taxon>
        <taxon>Candidatus Gottesmaniibacteriota</taxon>
    </lineage>
</organism>
<feature type="transmembrane region" description="Helical" evidence="1">
    <location>
        <begin position="365"/>
        <end position="384"/>
    </location>
</feature>
<dbReference type="AlphaFoldDB" id="A0A1F6AXN7"/>
<feature type="transmembrane region" description="Helical" evidence="1">
    <location>
        <begin position="391"/>
        <end position="408"/>
    </location>
</feature>
<feature type="domain" description="Glycosyltransferase RgtA/B/C/D-like" evidence="2">
    <location>
        <begin position="76"/>
        <end position="209"/>
    </location>
</feature>
<comment type="caution">
    <text evidence="3">The sequence shown here is derived from an EMBL/GenBank/DDBJ whole genome shotgun (WGS) entry which is preliminary data.</text>
</comment>
<evidence type="ECO:0000256" key="1">
    <source>
        <dbReference type="SAM" id="Phobius"/>
    </source>
</evidence>
<accession>A0A1F6AXN7</accession>
<evidence type="ECO:0000259" key="2">
    <source>
        <dbReference type="Pfam" id="PF13231"/>
    </source>
</evidence>
<evidence type="ECO:0000313" key="4">
    <source>
        <dbReference type="Proteomes" id="UP000176409"/>
    </source>
</evidence>
<name>A0A1F6AXN7_9BACT</name>
<keyword evidence="1" id="KW-1133">Transmembrane helix</keyword>
<feature type="transmembrane region" description="Helical" evidence="1">
    <location>
        <begin position="170"/>
        <end position="196"/>
    </location>
</feature>
<feature type="transmembrane region" description="Helical" evidence="1">
    <location>
        <begin position="111"/>
        <end position="130"/>
    </location>
</feature>
<feature type="transmembrane region" description="Helical" evidence="1">
    <location>
        <begin position="136"/>
        <end position="158"/>
    </location>
</feature>